<gene>
    <name evidence="2" type="ORF">Airi01_065290</name>
</gene>
<evidence type="ECO:0000313" key="3">
    <source>
        <dbReference type="Proteomes" id="UP001165135"/>
    </source>
</evidence>
<proteinExistence type="predicted"/>
<dbReference type="Proteomes" id="UP001165135">
    <property type="component" value="Unassembled WGS sequence"/>
</dbReference>
<name>A0A9W6VT80_9ACTN</name>
<organism evidence="2 3">
    <name type="scientific">Actinoallomurus iriomotensis</name>
    <dbReference type="NCBI Taxonomy" id="478107"/>
    <lineage>
        <taxon>Bacteria</taxon>
        <taxon>Bacillati</taxon>
        <taxon>Actinomycetota</taxon>
        <taxon>Actinomycetes</taxon>
        <taxon>Streptosporangiales</taxon>
        <taxon>Thermomonosporaceae</taxon>
        <taxon>Actinoallomurus</taxon>
    </lineage>
</organism>
<reference evidence="2" key="1">
    <citation type="submission" date="2023-03" db="EMBL/GenBank/DDBJ databases">
        <title>Actinoallomurus iriomotensis NBRC 103681.</title>
        <authorList>
            <person name="Ichikawa N."/>
            <person name="Sato H."/>
            <person name="Tonouchi N."/>
        </authorList>
    </citation>
    <scope>NUCLEOTIDE SEQUENCE</scope>
    <source>
        <strain evidence="2">NBRC 103681</strain>
    </source>
</reference>
<protein>
    <submittedName>
        <fullName evidence="2">Uncharacterized protein</fullName>
    </submittedName>
</protein>
<accession>A0A9W6VT80</accession>
<evidence type="ECO:0000256" key="1">
    <source>
        <dbReference type="SAM" id="MobiDB-lite"/>
    </source>
</evidence>
<dbReference type="AlphaFoldDB" id="A0A9W6VT80"/>
<comment type="caution">
    <text evidence="2">The sequence shown here is derived from an EMBL/GenBank/DDBJ whole genome shotgun (WGS) entry which is preliminary data.</text>
</comment>
<feature type="compositionally biased region" description="Basic and acidic residues" evidence="1">
    <location>
        <begin position="1"/>
        <end position="15"/>
    </location>
</feature>
<feature type="region of interest" description="Disordered" evidence="1">
    <location>
        <begin position="1"/>
        <end position="22"/>
    </location>
</feature>
<evidence type="ECO:0000313" key="2">
    <source>
        <dbReference type="EMBL" id="GLY78262.1"/>
    </source>
</evidence>
<dbReference type="EMBL" id="BSTJ01000009">
    <property type="protein sequence ID" value="GLY78262.1"/>
    <property type="molecule type" value="Genomic_DNA"/>
</dbReference>
<sequence length="120" mass="13450">MLRREITRKGLERPGPHQGKIQTVHPLFSPPLSGVRRHVISPAYREHLQWTTLSCVIHRVVHKLCTGQGNAVDNSRRFDREAGQTVTYDGRVASTAVLHARRSPTPAGGVYAPVMRPNQR</sequence>